<dbReference type="Proteomes" id="UP000264146">
    <property type="component" value="Chromosome"/>
</dbReference>
<reference evidence="3 6" key="1">
    <citation type="submission" date="2018-01" db="EMBL/GenBank/DDBJ databases">
        <title>Complete genome sequence of Staphylococcus Scheliferi isolated from human.</title>
        <authorList>
            <person name="Abouelkhair M.A."/>
            <person name="Bemis D.A."/>
            <person name="Kania S.A."/>
        </authorList>
    </citation>
    <scope>NUCLEOTIDE SEQUENCE [LARGE SCALE GENOMIC DNA]</scope>
    <source>
        <strain evidence="3 6">ATCC 43808</strain>
    </source>
</reference>
<dbReference type="PROSITE" id="PS51354">
    <property type="entry name" value="GLUTAREDOXIN_2"/>
    <property type="match status" value="1"/>
</dbReference>
<dbReference type="Proteomes" id="UP000572988">
    <property type="component" value="Unassembled WGS sequence"/>
</dbReference>
<gene>
    <name evidence="3" type="ORF">C1O36_07190</name>
    <name evidence="4" type="ORF">NCTC12218_01841</name>
</gene>
<dbReference type="AlphaFoldDB" id="A0A7Z7VXL2"/>
<sequence length="78" mass="9110">MAEVIIYTQNDCPPCAFVKNYLNENHVNFEERNIANTQFRNEMIDWDAFSTPFILIDQVPMFQVDLDQLNQKLGIPTS</sequence>
<reference evidence="2 5" key="3">
    <citation type="submission" date="2020-11" db="EMBL/GenBank/DDBJ databases">
        <authorList>
            <consortium name="Pathogen Informatics"/>
        </authorList>
    </citation>
    <scope>NUCLEOTIDE SEQUENCE [LARGE SCALE GENOMIC DNA]</scope>
    <source>
        <strain evidence="2 5">NCTC12218</strain>
    </source>
</reference>
<keyword evidence="6" id="KW-1185">Reference proteome</keyword>
<organism evidence="4">
    <name type="scientific">Staphylococcus schleiferi</name>
    <dbReference type="NCBI Taxonomy" id="1295"/>
    <lineage>
        <taxon>Bacteria</taxon>
        <taxon>Bacillati</taxon>
        <taxon>Bacillota</taxon>
        <taxon>Bacilli</taxon>
        <taxon>Bacillales</taxon>
        <taxon>Staphylococcaceae</taxon>
        <taxon>Staphylococcus</taxon>
    </lineage>
</organism>
<dbReference type="GeneID" id="93790443"/>
<evidence type="ECO:0000313" key="2">
    <source>
        <dbReference type="EMBL" id="CAD7360175.1"/>
    </source>
</evidence>
<accession>A0A7Z7VXL2</accession>
<feature type="domain" description="Glutaredoxin" evidence="1">
    <location>
        <begin position="4"/>
        <end position="58"/>
    </location>
</feature>
<dbReference type="SUPFAM" id="SSF52833">
    <property type="entry name" value="Thioredoxin-like"/>
    <property type="match status" value="1"/>
</dbReference>
<protein>
    <submittedName>
        <fullName evidence="3 4">Glutaredoxin</fullName>
    </submittedName>
</protein>
<name>A0A7Z7VXL2_STASC</name>
<reference evidence="4" key="2">
    <citation type="submission" date="2018-06" db="EMBL/GenBank/DDBJ databases">
        <authorList>
            <consortium name="Pathogen Informatics"/>
            <person name="Doyle S."/>
        </authorList>
    </citation>
    <scope>NUCLEOTIDE SEQUENCE [LARGE SCALE GENOMIC DNA]</scope>
    <source>
        <strain evidence="4">NCTC12218</strain>
    </source>
</reference>
<dbReference type="CDD" id="cd02976">
    <property type="entry name" value="NrdH"/>
    <property type="match status" value="1"/>
</dbReference>
<dbReference type="EMBL" id="UHEF01000001">
    <property type="protein sequence ID" value="SUM89568.1"/>
    <property type="molecule type" value="Genomic_DNA"/>
</dbReference>
<proteinExistence type="predicted"/>
<evidence type="ECO:0000313" key="5">
    <source>
        <dbReference type="Proteomes" id="UP000264146"/>
    </source>
</evidence>
<dbReference type="EMBL" id="LR962863">
    <property type="protein sequence ID" value="CAD7360175.1"/>
    <property type="molecule type" value="Genomic_DNA"/>
</dbReference>
<dbReference type="InterPro" id="IPR036249">
    <property type="entry name" value="Thioredoxin-like_sf"/>
</dbReference>
<dbReference type="RefSeq" id="WP_016424751.1">
    <property type="nucleotide sequence ID" value="NZ_CABKRV010000001.1"/>
</dbReference>
<evidence type="ECO:0000313" key="3">
    <source>
        <dbReference type="EMBL" id="NHA34302.1"/>
    </source>
</evidence>
<dbReference type="EMBL" id="POVK01000021">
    <property type="protein sequence ID" value="NHA34302.1"/>
    <property type="molecule type" value="Genomic_DNA"/>
</dbReference>
<dbReference type="Pfam" id="PF00462">
    <property type="entry name" value="Glutaredoxin"/>
    <property type="match status" value="1"/>
</dbReference>
<dbReference type="InterPro" id="IPR002109">
    <property type="entry name" value="Glutaredoxin"/>
</dbReference>
<evidence type="ECO:0000313" key="4">
    <source>
        <dbReference type="EMBL" id="SUM89568.1"/>
    </source>
</evidence>
<evidence type="ECO:0000259" key="1">
    <source>
        <dbReference type="Pfam" id="PF00462"/>
    </source>
</evidence>
<dbReference type="Gene3D" id="3.40.30.10">
    <property type="entry name" value="Glutaredoxin"/>
    <property type="match status" value="1"/>
</dbReference>
<evidence type="ECO:0000313" key="6">
    <source>
        <dbReference type="Proteomes" id="UP000572988"/>
    </source>
</evidence>